<feature type="binding site" evidence="14">
    <location>
        <position position="180"/>
    </location>
    <ligand>
        <name>substrate</name>
    </ligand>
</feature>
<dbReference type="NCBIfam" id="NF004076">
    <property type="entry name" value="PRK05581.1-4"/>
    <property type="match status" value="1"/>
</dbReference>
<reference evidence="16" key="1">
    <citation type="submission" date="2016-06" db="EMBL/GenBank/DDBJ databases">
        <title>Draft genome sequence of Desulfoplanes formicivorans strain Pf12B.</title>
        <authorList>
            <person name="Watanabe M."/>
            <person name="Kojima H."/>
            <person name="Fukui M."/>
        </authorList>
    </citation>
    <scope>NUCLEOTIDE SEQUENCE [LARGE SCALE GENOMIC DNA]</scope>
    <source>
        <strain evidence="16">Pf12B</strain>
    </source>
</reference>
<evidence type="ECO:0000256" key="9">
    <source>
        <dbReference type="ARBA" id="ARBA00023235"/>
    </source>
</evidence>
<keyword evidence="13" id="KW-0862">Zinc</keyword>
<evidence type="ECO:0000256" key="6">
    <source>
        <dbReference type="ARBA" id="ARBA00009541"/>
    </source>
</evidence>
<dbReference type="GO" id="GO:0006098">
    <property type="term" value="P:pentose-phosphate shunt"/>
    <property type="evidence" value="ECO:0007669"/>
    <property type="project" value="UniProtKB-UniRule"/>
</dbReference>
<dbReference type="GO" id="GO:0004750">
    <property type="term" value="F:D-ribulose-phosphate 3-epimerase activity"/>
    <property type="evidence" value="ECO:0007669"/>
    <property type="project" value="UniProtKB-UniRule"/>
</dbReference>
<accession>A0A194AE23</accession>
<name>A0A194AE23_9BACT</name>
<keyword evidence="8 10" id="KW-0479">Metal-binding</keyword>
<keyword evidence="9 10" id="KW-0413">Isomerase</keyword>
<dbReference type="PANTHER" id="PTHR11749">
    <property type="entry name" value="RIBULOSE-5-PHOSPHATE-3-EPIMERASE"/>
    <property type="match status" value="1"/>
</dbReference>
<feature type="binding site" evidence="10 14">
    <location>
        <begin position="200"/>
        <end position="201"/>
    </location>
    <ligand>
        <name>substrate</name>
    </ligand>
</feature>
<evidence type="ECO:0000256" key="14">
    <source>
        <dbReference type="PIRSR" id="PIRSR001461-3"/>
    </source>
</evidence>
<evidence type="ECO:0000256" key="5">
    <source>
        <dbReference type="ARBA" id="ARBA00001954"/>
    </source>
</evidence>
<evidence type="ECO:0000313" key="15">
    <source>
        <dbReference type="EMBL" id="GAU07583.1"/>
    </source>
</evidence>
<dbReference type="Proteomes" id="UP000095200">
    <property type="component" value="Unassembled WGS sequence"/>
</dbReference>
<keyword evidence="16" id="KW-1185">Reference proteome</keyword>
<comment type="caution">
    <text evidence="15">The sequence shown here is derived from an EMBL/GenBank/DDBJ whole genome shotgun (WGS) entry which is preliminary data.</text>
</comment>
<dbReference type="SUPFAM" id="SSF51366">
    <property type="entry name" value="Ribulose-phoshate binding barrel"/>
    <property type="match status" value="1"/>
</dbReference>
<dbReference type="InterPro" id="IPR000056">
    <property type="entry name" value="Ribul_P_3_epim-like"/>
</dbReference>
<evidence type="ECO:0000256" key="8">
    <source>
        <dbReference type="ARBA" id="ARBA00022723"/>
    </source>
</evidence>
<dbReference type="NCBIfam" id="TIGR01163">
    <property type="entry name" value="rpe"/>
    <property type="match status" value="1"/>
</dbReference>
<keyword evidence="13" id="KW-0464">Manganese</keyword>
<proteinExistence type="inferred from homology"/>
<comment type="pathway">
    <text evidence="10">Carbohydrate degradation.</text>
</comment>
<dbReference type="InterPro" id="IPR011060">
    <property type="entry name" value="RibuloseP-bd_barrel"/>
</dbReference>
<evidence type="ECO:0000256" key="2">
    <source>
        <dbReference type="ARBA" id="ARBA00001936"/>
    </source>
</evidence>
<keyword evidence="10 11" id="KW-0119">Carbohydrate metabolism</keyword>
<feature type="binding site" evidence="10 13">
    <location>
        <position position="38"/>
    </location>
    <ligand>
        <name>a divalent metal cation</name>
        <dbReference type="ChEBI" id="CHEBI:60240"/>
    </ligand>
</feature>
<gene>
    <name evidence="10" type="primary">rpe</name>
    <name evidence="15" type="ORF">DPF_0273</name>
</gene>
<evidence type="ECO:0000256" key="10">
    <source>
        <dbReference type="HAMAP-Rule" id="MF_02227"/>
    </source>
</evidence>
<dbReference type="STRING" id="1592317.DPF_0273"/>
<dbReference type="EMBL" id="BDFE01000004">
    <property type="protein sequence ID" value="GAU07583.1"/>
    <property type="molecule type" value="Genomic_DNA"/>
</dbReference>
<feature type="active site" description="Proton acceptor" evidence="10 12">
    <location>
        <position position="38"/>
    </location>
</feature>
<evidence type="ECO:0000256" key="7">
    <source>
        <dbReference type="ARBA" id="ARBA00013188"/>
    </source>
</evidence>
<protein>
    <recommendedName>
        <fullName evidence="7 10">Ribulose-phosphate 3-epimerase</fullName>
        <ecNumber evidence="7 10">5.1.3.1</ecNumber>
    </recommendedName>
</protein>
<evidence type="ECO:0000256" key="1">
    <source>
        <dbReference type="ARBA" id="ARBA00001782"/>
    </source>
</evidence>
<comment type="similarity">
    <text evidence="6 10 11">Belongs to the ribulose-phosphate 3-epimerase family.</text>
</comment>
<feature type="binding site" evidence="10 14">
    <location>
        <position position="69"/>
    </location>
    <ligand>
        <name>substrate</name>
    </ligand>
</feature>
<feature type="active site" description="Proton donor" evidence="10 12">
    <location>
        <position position="178"/>
    </location>
</feature>
<feature type="binding site" evidence="10 13">
    <location>
        <position position="178"/>
    </location>
    <ligand>
        <name>a divalent metal cation</name>
        <dbReference type="ChEBI" id="CHEBI:60240"/>
    </ligand>
</feature>
<evidence type="ECO:0000256" key="12">
    <source>
        <dbReference type="PIRSR" id="PIRSR001461-1"/>
    </source>
</evidence>
<feature type="binding site" evidence="10 13">
    <location>
        <position position="69"/>
    </location>
    <ligand>
        <name>a divalent metal cation</name>
        <dbReference type="ChEBI" id="CHEBI:60240"/>
    </ligand>
</feature>
<feature type="binding site" evidence="10">
    <location>
        <begin position="178"/>
        <end position="180"/>
    </location>
    <ligand>
        <name>substrate</name>
    </ligand>
</feature>
<dbReference type="HAMAP" id="MF_02227">
    <property type="entry name" value="RPE"/>
    <property type="match status" value="1"/>
</dbReference>
<feature type="binding site" evidence="10 14">
    <location>
        <begin position="145"/>
        <end position="148"/>
    </location>
    <ligand>
        <name>substrate</name>
    </ligand>
</feature>
<dbReference type="Gene3D" id="3.20.20.70">
    <property type="entry name" value="Aldolase class I"/>
    <property type="match status" value="1"/>
</dbReference>
<dbReference type="AlphaFoldDB" id="A0A194AE23"/>
<evidence type="ECO:0000256" key="13">
    <source>
        <dbReference type="PIRSR" id="PIRSR001461-2"/>
    </source>
</evidence>
<feature type="binding site" evidence="10 13">
    <location>
        <position position="36"/>
    </location>
    <ligand>
        <name>a divalent metal cation</name>
        <dbReference type="ChEBI" id="CHEBI:60240"/>
    </ligand>
</feature>
<comment type="function">
    <text evidence="10">Catalyzes the reversible epimerization of D-ribulose 5-phosphate to D-xylulose 5-phosphate.</text>
</comment>
<comment type="cofactor">
    <cofactor evidence="4">
        <name>Zn(2+)</name>
        <dbReference type="ChEBI" id="CHEBI:29105"/>
    </cofactor>
</comment>
<dbReference type="RefSeq" id="WP_069857075.1">
    <property type="nucleotide sequence ID" value="NZ_BDFE01000004.1"/>
</dbReference>
<dbReference type="PIRSF" id="PIRSF001461">
    <property type="entry name" value="RPE"/>
    <property type="match status" value="1"/>
</dbReference>
<comment type="cofactor">
    <cofactor evidence="2">
        <name>Mn(2+)</name>
        <dbReference type="ChEBI" id="CHEBI:29035"/>
    </cofactor>
</comment>
<dbReference type="FunFam" id="3.20.20.70:FF:000004">
    <property type="entry name" value="Ribulose-phosphate 3-epimerase"/>
    <property type="match status" value="1"/>
</dbReference>
<evidence type="ECO:0000256" key="3">
    <source>
        <dbReference type="ARBA" id="ARBA00001941"/>
    </source>
</evidence>
<sequence length="225" mass="24728">MSHSTPILSPSLLSSDFGNLQHELAALEQADLRWVHWDVMDGRFVPNITFGPPVIKKLRASSRLFFDVHLMIQQPERYINQFVDAGADLICVHAESTVHLERTVSEISRQGCQCGVALNPATPLETVSYLLPQLDMVLVMSVNPGFGGQSFIPFSRNKISALSAMIKNQGAKTLIQVDGGVSLENAGELVSLGADILVSGSAFFQFPPYAKRYRDYMQAMNGTRS</sequence>
<dbReference type="CDD" id="cd00429">
    <property type="entry name" value="RPE"/>
    <property type="match status" value="1"/>
</dbReference>
<comment type="catalytic activity">
    <reaction evidence="1 10 11">
        <text>D-ribulose 5-phosphate = D-xylulose 5-phosphate</text>
        <dbReference type="Rhea" id="RHEA:13677"/>
        <dbReference type="ChEBI" id="CHEBI:57737"/>
        <dbReference type="ChEBI" id="CHEBI:58121"/>
        <dbReference type="EC" id="5.1.3.1"/>
    </reaction>
</comment>
<dbReference type="InterPro" id="IPR026019">
    <property type="entry name" value="Ribul_P_3_epim"/>
</dbReference>
<dbReference type="GO" id="GO:0046872">
    <property type="term" value="F:metal ion binding"/>
    <property type="evidence" value="ECO:0007669"/>
    <property type="project" value="UniProtKB-UniRule"/>
</dbReference>
<dbReference type="PROSITE" id="PS01086">
    <property type="entry name" value="RIBUL_P_3_EPIMER_2"/>
    <property type="match status" value="1"/>
</dbReference>
<evidence type="ECO:0000313" key="16">
    <source>
        <dbReference type="Proteomes" id="UP000095200"/>
    </source>
</evidence>
<dbReference type="GO" id="GO:0005737">
    <property type="term" value="C:cytoplasm"/>
    <property type="evidence" value="ECO:0007669"/>
    <property type="project" value="UniProtKB-ARBA"/>
</dbReference>
<comment type="cofactor">
    <cofactor evidence="5">
        <name>Fe(2+)</name>
        <dbReference type="ChEBI" id="CHEBI:29033"/>
    </cofactor>
</comment>
<dbReference type="GO" id="GO:0019323">
    <property type="term" value="P:pentose catabolic process"/>
    <property type="evidence" value="ECO:0007669"/>
    <property type="project" value="UniProtKB-UniRule"/>
</dbReference>
<dbReference type="EC" id="5.1.3.1" evidence="7 10"/>
<keyword evidence="13" id="KW-0170">Cobalt</keyword>
<dbReference type="InterPro" id="IPR013785">
    <property type="entry name" value="Aldolase_TIM"/>
</dbReference>
<feature type="binding site" evidence="10 14">
    <location>
        <position position="11"/>
    </location>
    <ligand>
        <name>substrate</name>
    </ligand>
</feature>
<organism evidence="15 16">
    <name type="scientific">Desulfoplanes formicivorans</name>
    <dbReference type="NCBI Taxonomy" id="1592317"/>
    <lineage>
        <taxon>Bacteria</taxon>
        <taxon>Pseudomonadati</taxon>
        <taxon>Thermodesulfobacteriota</taxon>
        <taxon>Desulfovibrionia</taxon>
        <taxon>Desulfovibrionales</taxon>
        <taxon>Desulfoplanaceae</taxon>
        <taxon>Desulfoplanes</taxon>
    </lineage>
</organism>
<dbReference type="Pfam" id="PF00834">
    <property type="entry name" value="Ribul_P_3_epim"/>
    <property type="match status" value="1"/>
</dbReference>
<evidence type="ECO:0000256" key="11">
    <source>
        <dbReference type="PIRNR" id="PIRNR001461"/>
    </source>
</evidence>
<comment type="cofactor">
    <cofactor evidence="3">
        <name>Co(2+)</name>
        <dbReference type="ChEBI" id="CHEBI:48828"/>
    </cofactor>
</comment>
<dbReference type="OrthoDB" id="1645589at2"/>
<evidence type="ECO:0000256" key="4">
    <source>
        <dbReference type="ARBA" id="ARBA00001947"/>
    </source>
</evidence>
<comment type="cofactor">
    <cofactor evidence="10 13">
        <name>a divalent metal cation</name>
        <dbReference type="ChEBI" id="CHEBI:60240"/>
    </cofactor>
    <text evidence="10 13">Binds 1 divalent metal cation per subunit.</text>
</comment>